<dbReference type="Gene3D" id="3.30.40.10">
    <property type="entry name" value="Zinc/RING finger domain, C3HC4 (zinc finger)"/>
    <property type="match status" value="1"/>
</dbReference>
<dbReference type="PROSITE" id="PS00972">
    <property type="entry name" value="USP_1"/>
    <property type="match status" value="1"/>
</dbReference>
<keyword evidence="7 15" id="KW-0378">Hydrolase</keyword>
<comment type="catalytic activity">
    <reaction evidence="1 15">
        <text>Thiol-dependent hydrolysis of ester, thioester, amide, peptide and isopeptide bonds formed by the C-terminal Gly of ubiquitin (a 76-residue protein attached to proteins as an intracellular targeting signal).</text>
        <dbReference type="EC" id="3.4.19.12"/>
    </reaction>
</comment>
<dbReference type="InterPro" id="IPR050185">
    <property type="entry name" value="Ub_carboxyl-term_hydrolase"/>
</dbReference>
<evidence type="ECO:0000259" key="17">
    <source>
        <dbReference type="PROSITE" id="PS50271"/>
    </source>
</evidence>
<evidence type="ECO:0000256" key="2">
    <source>
        <dbReference type="ARBA" id="ARBA00004123"/>
    </source>
</evidence>
<dbReference type="Pfam" id="PF00443">
    <property type="entry name" value="UCH"/>
    <property type="match status" value="1"/>
</dbReference>
<comment type="subcellular location">
    <subcellularLocation>
        <location evidence="2">Nucleus</location>
    </subcellularLocation>
</comment>
<evidence type="ECO:0000256" key="3">
    <source>
        <dbReference type="ARBA" id="ARBA00022670"/>
    </source>
</evidence>
<name>A0ABR4NM03_9SACH</name>
<evidence type="ECO:0000256" key="6">
    <source>
        <dbReference type="ARBA" id="ARBA00022786"/>
    </source>
</evidence>
<evidence type="ECO:0000256" key="8">
    <source>
        <dbReference type="ARBA" id="ARBA00022807"/>
    </source>
</evidence>
<keyword evidence="12" id="KW-0539">Nucleus</keyword>
<proteinExistence type="inferred from homology"/>
<dbReference type="EMBL" id="JBEVYD010000013">
    <property type="protein sequence ID" value="KAL3228596.1"/>
    <property type="molecule type" value="Genomic_DNA"/>
</dbReference>
<evidence type="ECO:0000256" key="4">
    <source>
        <dbReference type="ARBA" id="ARBA00022723"/>
    </source>
</evidence>
<dbReference type="InterPro" id="IPR038765">
    <property type="entry name" value="Papain-like_cys_pep_sf"/>
</dbReference>
<comment type="caution">
    <text evidence="18">The sequence shown here is derived from an EMBL/GenBank/DDBJ whole genome shotgun (WGS) entry which is preliminary data.</text>
</comment>
<feature type="domain" description="UBP-type" evidence="17">
    <location>
        <begin position="2"/>
        <end position="123"/>
    </location>
</feature>
<protein>
    <recommendedName>
        <fullName evidence="15">Ubiquitin carboxyl-terminal hydrolase</fullName>
        <ecNumber evidence="15">3.4.19.12</ecNumber>
    </recommendedName>
</protein>
<evidence type="ECO:0000313" key="18">
    <source>
        <dbReference type="EMBL" id="KAL3228596.1"/>
    </source>
</evidence>
<evidence type="ECO:0000256" key="9">
    <source>
        <dbReference type="ARBA" id="ARBA00022833"/>
    </source>
</evidence>
<dbReference type="InterPro" id="IPR028889">
    <property type="entry name" value="USP"/>
</dbReference>
<keyword evidence="11" id="KW-0804">Transcription</keyword>
<keyword evidence="3 15" id="KW-0645">Protease</keyword>
<feature type="domain" description="USP" evidence="16">
    <location>
        <begin position="137"/>
        <end position="462"/>
    </location>
</feature>
<dbReference type="PANTHER" id="PTHR21646:SF33">
    <property type="entry name" value="UBIQUITIN CARBOXYL-TERMINAL HYDROLASE 22"/>
    <property type="match status" value="1"/>
</dbReference>
<dbReference type="PROSITE" id="PS50235">
    <property type="entry name" value="USP_3"/>
    <property type="match status" value="1"/>
</dbReference>
<evidence type="ECO:0000256" key="14">
    <source>
        <dbReference type="PROSITE-ProRule" id="PRU00502"/>
    </source>
</evidence>
<reference evidence="18 19" key="1">
    <citation type="submission" date="2024-05" db="EMBL/GenBank/DDBJ databases">
        <title>Long read based assembly of the Candida bracarensis genome reveals expanded adhesin content.</title>
        <authorList>
            <person name="Marcet-Houben M."/>
            <person name="Ksiezopolska E."/>
            <person name="Gabaldon T."/>
        </authorList>
    </citation>
    <scope>NUCLEOTIDE SEQUENCE [LARGE SCALE GENOMIC DNA]</scope>
    <source>
        <strain evidence="18 19">CBM6</strain>
    </source>
</reference>
<dbReference type="SUPFAM" id="SSF57850">
    <property type="entry name" value="RING/U-box"/>
    <property type="match status" value="1"/>
</dbReference>
<evidence type="ECO:0000256" key="5">
    <source>
        <dbReference type="ARBA" id="ARBA00022771"/>
    </source>
</evidence>
<comment type="similarity">
    <text evidence="13">Belongs to the peptidase C19 family. UBP8 subfamily.</text>
</comment>
<evidence type="ECO:0000256" key="12">
    <source>
        <dbReference type="ARBA" id="ARBA00023242"/>
    </source>
</evidence>
<evidence type="ECO:0000256" key="15">
    <source>
        <dbReference type="RuleBase" id="RU366025"/>
    </source>
</evidence>
<evidence type="ECO:0000256" key="11">
    <source>
        <dbReference type="ARBA" id="ARBA00023163"/>
    </source>
</evidence>
<dbReference type="PROSITE" id="PS00973">
    <property type="entry name" value="USP_2"/>
    <property type="match status" value="1"/>
</dbReference>
<dbReference type="Gene3D" id="3.90.70.10">
    <property type="entry name" value="Cysteine proteinases"/>
    <property type="match status" value="1"/>
</dbReference>
<dbReference type="InterPro" id="IPR001394">
    <property type="entry name" value="Peptidase_C19_UCH"/>
</dbReference>
<dbReference type="SMART" id="SM00290">
    <property type="entry name" value="ZnF_UBP"/>
    <property type="match status" value="1"/>
</dbReference>
<dbReference type="Proteomes" id="UP001623330">
    <property type="component" value="Unassembled WGS sequence"/>
</dbReference>
<dbReference type="PROSITE" id="PS50271">
    <property type="entry name" value="ZF_UBP"/>
    <property type="match status" value="1"/>
</dbReference>
<evidence type="ECO:0000256" key="13">
    <source>
        <dbReference type="ARBA" id="ARBA00038490"/>
    </source>
</evidence>
<dbReference type="PANTHER" id="PTHR21646">
    <property type="entry name" value="UBIQUITIN CARBOXYL-TERMINAL HYDROLASE"/>
    <property type="match status" value="1"/>
</dbReference>
<keyword evidence="9" id="KW-0862">Zinc</keyword>
<dbReference type="InterPro" id="IPR013083">
    <property type="entry name" value="Znf_RING/FYVE/PHD"/>
</dbReference>
<keyword evidence="6 15" id="KW-0833">Ubl conjugation pathway</keyword>
<evidence type="ECO:0000313" key="19">
    <source>
        <dbReference type="Proteomes" id="UP001623330"/>
    </source>
</evidence>
<dbReference type="InterPro" id="IPR018200">
    <property type="entry name" value="USP_CS"/>
</dbReference>
<dbReference type="SUPFAM" id="SSF54001">
    <property type="entry name" value="Cysteine proteinases"/>
    <property type="match status" value="1"/>
</dbReference>
<sequence length="465" mass="52930">MFDCPHISSIFENTKSKESLLKGYSIANYVLTHTPIKDKIKTAYKCSTCGEISNGSNFLCLQCGFSGCWTSSHFHEHSREHGHIFGINASNQLLFCFECMDYVVGIEYMKNPTVAKNWNQIEESTSIPNVSQIDGMAGLVNMGSTCYMSSIIQCIIHNPYMTNYFMGQQHSNNCSINSASDCTSCAIAAIVSDFYGNGTSMHSAEKVQQINNKHGGFIHLLTCAWKVNENLAGYSQQDAHEYWQFILNHMHQDYKLANNSNAMKDDSHTCKCIVHTSFQGSLKSSIVCPECENYSKTTVDPFIDLSLGIKNKKTLDECLEGFHRKEQLHDYDFFCDNCQSQQNPIKELTIKNLPPVLVLQLKRFEHLMNGTNQKLNDYIEFPNLLDMRYYLHDNEQNNNDPSIIYELIGIISHSGTVDEGHYVAFCKITSGEWFKFNDSMVTKILEKDVLKEQAYLLFYIVKHIS</sequence>
<evidence type="ECO:0000256" key="1">
    <source>
        <dbReference type="ARBA" id="ARBA00000707"/>
    </source>
</evidence>
<evidence type="ECO:0000256" key="10">
    <source>
        <dbReference type="ARBA" id="ARBA00023015"/>
    </source>
</evidence>
<gene>
    <name evidence="18" type="ORF">RNJ44_02541</name>
</gene>
<evidence type="ECO:0000259" key="16">
    <source>
        <dbReference type="PROSITE" id="PS50235"/>
    </source>
</evidence>
<keyword evidence="5 14" id="KW-0863">Zinc-finger</keyword>
<keyword evidence="8 15" id="KW-0788">Thiol protease</keyword>
<evidence type="ECO:0000256" key="7">
    <source>
        <dbReference type="ARBA" id="ARBA00022801"/>
    </source>
</evidence>
<keyword evidence="10" id="KW-0805">Transcription regulation</keyword>
<dbReference type="GO" id="GO:0016787">
    <property type="term" value="F:hydrolase activity"/>
    <property type="evidence" value="ECO:0007669"/>
    <property type="project" value="UniProtKB-KW"/>
</dbReference>
<accession>A0ABR4NM03</accession>
<dbReference type="Pfam" id="PF02148">
    <property type="entry name" value="zf-UBP"/>
    <property type="match status" value="1"/>
</dbReference>
<dbReference type="EC" id="3.4.19.12" evidence="15"/>
<keyword evidence="4" id="KW-0479">Metal-binding</keyword>
<dbReference type="InterPro" id="IPR001607">
    <property type="entry name" value="Znf_UBP"/>
</dbReference>
<keyword evidence="19" id="KW-1185">Reference proteome</keyword>
<organism evidence="18 19">
    <name type="scientific">Nakaseomyces bracarensis</name>
    <dbReference type="NCBI Taxonomy" id="273131"/>
    <lineage>
        <taxon>Eukaryota</taxon>
        <taxon>Fungi</taxon>
        <taxon>Dikarya</taxon>
        <taxon>Ascomycota</taxon>
        <taxon>Saccharomycotina</taxon>
        <taxon>Saccharomycetes</taxon>
        <taxon>Saccharomycetales</taxon>
        <taxon>Saccharomycetaceae</taxon>
        <taxon>Nakaseomyces</taxon>
    </lineage>
</organism>